<evidence type="ECO:0000313" key="1">
    <source>
        <dbReference type="Proteomes" id="UP000887579"/>
    </source>
</evidence>
<proteinExistence type="predicted"/>
<reference evidence="2" key="1">
    <citation type="submission" date="2022-11" db="UniProtKB">
        <authorList>
            <consortium name="WormBaseParasite"/>
        </authorList>
    </citation>
    <scope>IDENTIFICATION</scope>
</reference>
<accession>A0AC34FVI1</accession>
<dbReference type="WBParaSite" id="ES5_v2.g21420.t1">
    <property type="protein sequence ID" value="ES5_v2.g21420.t1"/>
    <property type="gene ID" value="ES5_v2.g21420"/>
</dbReference>
<protein>
    <submittedName>
        <fullName evidence="2">Uncharacterized protein</fullName>
    </submittedName>
</protein>
<organism evidence="1 2">
    <name type="scientific">Panagrolaimus sp. ES5</name>
    <dbReference type="NCBI Taxonomy" id="591445"/>
    <lineage>
        <taxon>Eukaryota</taxon>
        <taxon>Metazoa</taxon>
        <taxon>Ecdysozoa</taxon>
        <taxon>Nematoda</taxon>
        <taxon>Chromadorea</taxon>
        <taxon>Rhabditida</taxon>
        <taxon>Tylenchina</taxon>
        <taxon>Panagrolaimomorpha</taxon>
        <taxon>Panagrolaimoidea</taxon>
        <taxon>Panagrolaimidae</taxon>
        <taxon>Panagrolaimus</taxon>
    </lineage>
</organism>
<sequence>MGGCLTKKGNKPADCIHQPDADQIRRQFPTTRPKISSGTQSAVEEDIRIQPRPDPTVAKEEALSIKTRPDLTVGQKKGKKGSGSSSDSYRRRGHIANTLKDRRRSDKESKRQSDFAIRRRQKKGKKQAALPKADVLETPKKLNRNYFSTESEAISETPSVPLNNVNQSVTVTSKPKVQF</sequence>
<name>A0AC34FVI1_9BILA</name>
<dbReference type="Proteomes" id="UP000887579">
    <property type="component" value="Unplaced"/>
</dbReference>
<evidence type="ECO:0000313" key="2">
    <source>
        <dbReference type="WBParaSite" id="ES5_v2.g21420.t1"/>
    </source>
</evidence>